<reference evidence="4" key="1">
    <citation type="journal article" date="2014" name="Int. J. Syst. Evol. Microbiol.">
        <title>Complete genome sequence of Corynebacterium casei LMG S-19264T (=DSM 44701T), isolated from a smear-ripened cheese.</title>
        <authorList>
            <consortium name="US DOE Joint Genome Institute (JGI-PGF)"/>
            <person name="Walter F."/>
            <person name="Albersmeier A."/>
            <person name="Kalinowski J."/>
            <person name="Ruckert C."/>
        </authorList>
    </citation>
    <scope>NUCLEOTIDE SEQUENCE</scope>
    <source>
        <strain evidence="4">JCM 5069</strain>
    </source>
</reference>
<evidence type="ECO:0000313" key="5">
    <source>
        <dbReference type="Proteomes" id="UP000603708"/>
    </source>
</evidence>
<dbReference type="Gene3D" id="3.20.20.370">
    <property type="entry name" value="Glycoside hydrolase/deacetylase"/>
    <property type="match status" value="1"/>
</dbReference>
<dbReference type="PANTHER" id="PTHR10587:SF133">
    <property type="entry name" value="CHITIN DEACETYLASE 1-RELATED"/>
    <property type="match status" value="1"/>
</dbReference>
<gene>
    <name evidence="4" type="ORF">GCM10018793_10240</name>
</gene>
<dbReference type="AlphaFoldDB" id="A0A919FVJ5"/>
<dbReference type="Pfam" id="PF01522">
    <property type="entry name" value="Polysacc_deac_1"/>
    <property type="match status" value="1"/>
</dbReference>
<dbReference type="GO" id="GO:0046872">
    <property type="term" value="F:metal ion binding"/>
    <property type="evidence" value="ECO:0007669"/>
    <property type="project" value="UniProtKB-KW"/>
</dbReference>
<dbReference type="GO" id="GO:0016810">
    <property type="term" value="F:hydrolase activity, acting on carbon-nitrogen (but not peptide) bonds"/>
    <property type="evidence" value="ECO:0007669"/>
    <property type="project" value="InterPro"/>
</dbReference>
<accession>A0A919FVJ5</accession>
<dbReference type="CDD" id="cd10917">
    <property type="entry name" value="CE4_NodB_like_6s_7s"/>
    <property type="match status" value="1"/>
</dbReference>
<keyword evidence="5" id="KW-1185">Reference proteome</keyword>
<dbReference type="InterPro" id="IPR050248">
    <property type="entry name" value="Polysacc_deacetylase_ArnD"/>
</dbReference>
<dbReference type="InterPro" id="IPR011330">
    <property type="entry name" value="Glyco_hydro/deAcase_b/a-brl"/>
</dbReference>
<evidence type="ECO:0000256" key="1">
    <source>
        <dbReference type="ARBA" id="ARBA00022723"/>
    </source>
</evidence>
<name>A0A919FVJ5_9ACTN</name>
<evidence type="ECO:0000313" key="4">
    <source>
        <dbReference type="EMBL" id="GHH72739.1"/>
    </source>
</evidence>
<reference evidence="4" key="2">
    <citation type="submission" date="2020-09" db="EMBL/GenBank/DDBJ databases">
        <authorList>
            <person name="Sun Q."/>
            <person name="Ohkuma M."/>
        </authorList>
    </citation>
    <scope>NUCLEOTIDE SEQUENCE</scope>
    <source>
        <strain evidence="4">JCM 5069</strain>
    </source>
</reference>
<dbReference type="PROSITE" id="PS51677">
    <property type="entry name" value="NODB"/>
    <property type="match status" value="1"/>
</dbReference>
<protein>
    <submittedName>
        <fullName evidence="4">Oligosaccharide deacetylase</fullName>
    </submittedName>
</protein>
<comment type="caution">
    <text evidence="4">The sequence shown here is derived from an EMBL/GenBank/DDBJ whole genome shotgun (WGS) entry which is preliminary data.</text>
</comment>
<proteinExistence type="predicted"/>
<dbReference type="GO" id="GO:0005975">
    <property type="term" value="P:carbohydrate metabolic process"/>
    <property type="evidence" value="ECO:0007669"/>
    <property type="project" value="InterPro"/>
</dbReference>
<dbReference type="PANTHER" id="PTHR10587">
    <property type="entry name" value="GLYCOSYL TRANSFERASE-RELATED"/>
    <property type="match status" value="1"/>
</dbReference>
<keyword evidence="1" id="KW-0479">Metal-binding</keyword>
<dbReference type="EMBL" id="BNCD01000002">
    <property type="protein sequence ID" value="GHH72739.1"/>
    <property type="molecule type" value="Genomic_DNA"/>
</dbReference>
<evidence type="ECO:0000256" key="2">
    <source>
        <dbReference type="ARBA" id="ARBA00022801"/>
    </source>
</evidence>
<dbReference type="GO" id="GO:0016020">
    <property type="term" value="C:membrane"/>
    <property type="evidence" value="ECO:0007669"/>
    <property type="project" value="TreeGrafter"/>
</dbReference>
<dbReference type="Proteomes" id="UP000603708">
    <property type="component" value="Unassembled WGS sequence"/>
</dbReference>
<sequence>MPAAAARRGAYRLRPIAGDSALGTPAFHPQVRTHAELTLPGRARAVALTFDDGPDPDFTPQVLAVLRTYRVQATFFVIGENAAAFPRLLHDIAAGGHVVANHSYTHPQLTTLSLGKVKDELGRTSDVIERVLDAPPRWCRAPYGEWDAPSLRVCARLGMEPLGWSIDTNDWARPGIGSIKRAVTRGIEPGSIILQHDGGGDRSQTVRAVSDYLPRLLDKGYEFVRPHV</sequence>
<evidence type="ECO:0000259" key="3">
    <source>
        <dbReference type="PROSITE" id="PS51677"/>
    </source>
</evidence>
<keyword evidence="2" id="KW-0378">Hydrolase</keyword>
<organism evidence="4 5">
    <name type="scientific">Streptomyces sulfonofaciens</name>
    <dbReference type="NCBI Taxonomy" id="68272"/>
    <lineage>
        <taxon>Bacteria</taxon>
        <taxon>Bacillati</taxon>
        <taxon>Actinomycetota</taxon>
        <taxon>Actinomycetes</taxon>
        <taxon>Kitasatosporales</taxon>
        <taxon>Streptomycetaceae</taxon>
        <taxon>Streptomyces</taxon>
    </lineage>
</organism>
<dbReference type="InterPro" id="IPR002509">
    <property type="entry name" value="NODB_dom"/>
</dbReference>
<feature type="domain" description="NodB homology" evidence="3">
    <location>
        <begin position="44"/>
        <end position="224"/>
    </location>
</feature>
<dbReference type="SUPFAM" id="SSF88713">
    <property type="entry name" value="Glycoside hydrolase/deacetylase"/>
    <property type="match status" value="1"/>
</dbReference>